<dbReference type="EMBL" id="JAAC01000064">
    <property type="protein sequence ID" value="KDE63687.1"/>
    <property type="molecule type" value="Genomic_DNA"/>
</dbReference>
<name>A0AB73BWR3_9FUSO</name>
<reference evidence="1 2" key="1">
    <citation type="submission" date="2014-01" db="EMBL/GenBank/DDBJ databases">
        <title>Comparative genomics of Fusobacterium necrophorum wild isolates.</title>
        <authorList>
            <person name="Kittichotirat W."/>
            <person name="Bumgarner R.E."/>
            <person name="Lawrence P."/>
        </authorList>
    </citation>
    <scope>NUCLEOTIDE SEQUENCE [LARGE SCALE GENOMIC DNA]</scope>
    <source>
        <strain evidence="1 2">BL</strain>
    </source>
</reference>
<proteinExistence type="predicted"/>
<gene>
    <name evidence="1" type="ORF">FUSO3_04625</name>
</gene>
<dbReference type="AlphaFoldDB" id="A0AB73BWR3"/>
<accession>A0AB73BWR3</accession>
<organism evidence="1 2">
    <name type="scientific">Fusobacterium necrophorum BL</name>
    <dbReference type="NCBI Taxonomy" id="1441732"/>
    <lineage>
        <taxon>Bacteria</taxon>
        <taxon>Fusobacteriati</taxon>
        <taxon>Fusobacteriota</taxon>
        <taxon>Fusobacteriia</taxon>
        <taxon>Fusobacteriales</taxon>
        <taxon>Fusobacteriaceae</taxon>
        <taxon>Fusobacterium</taxon>
    </lineage>
</organism>
<evidence type="ECO:0000313" key="2">
    <source>
        <dbReference type="Proteomes" id="UP000027473"/>
    </source>
</evidence>
<protein>
    <submittedName>
        <fullName evidence="1">Uncharacterized protein</fullName>
    </submittedName>
</protein>
<evidence type="ECO:0000313" key="1">
    <source>
        <dbReference type="EMBL" id="KDE63687.1"/>
    </source>
</evidence>
<sequence>MIVSTVIFYILAQKDMLVKVIFQKTIFSKKDRKNEKYMVY</sequence>
<comment type="caution">
    <text evidence="1">The sequence shown here is derived from an EMBL/GenBank/DDBJ whole genome shotgun (WGS) entry which is preliminary data.</text>
</comment>
<dbReference type="Proteomes" id="UP000027473">
    <property type="component" value="Unassembled WGS sequence"/>
</dbReference>